<dbReference type="InterPro" id="IPR013320">
    <property type="entry name" value="ConA-like_dom_sf"/>
</dbReference>
<name>A0A8J4XBC7_CLAMG</name>
<dbReference type="PROSITE" id="PS00518">
    <property type="entry name" value="ZF_RING_1"/>
    <property type="match status" value="1"/>
</dbReference>
<dbReference type="Gene3D" id="2.60.120.920">
    <property type="match status" value="1"/>
</dbReference>
<keyword evidence="1" id="KW-0479">Metal-binding</keyword>
<dbReference type="PANTHER" id="PTHR24103">
    <property type="entry name" value="E3 UBIQUITIN-PROTEIN LIGASE TRIM"/>
    <property type="match status" value="1"/>
</dbReference>
<proteinExistence type="predicted"/>
<gene>
    <name evidence="7" type="primary">trim107</name>
    <name evidence="7" type="ORF">DAT39_000904</name>
</gene>
<evidence type="ECO:0000313" key="8">
    <source>
        <dbReference type="Proteomes" id="UP000727407"/>
    </source>
</evidence>
<sequence>MTFGALVANGATFSFTKLLKSLAKLPEMASSFPENPLELELSCSICLQLFFDPVTLHCGHSFCFACLKKSRSFNKGLDVNCCPDCRAEFPDSEFAQRNFKLKNIVQSYKATTAEEVTHHRGVEVKVLAVKNDPLCPSQGEDGCNPMWNTGEDVADHADCMQIKLFNEQAQMSKHRSRLTPVMMDIQTKIELVDDLLAKAKENEATVKTSNMNFKAEVKTVLKEMEALLRDYSTAGMEHVETQLRAREEVLETRVQTLSDIRRQLTETKLTVKTFLEEQDEIRFCNEIPEFEKLVASMIVEPQKIGVSDENVANINMTHLCEEMEHRNHDLRLKLGASQRRLRNILNPSEVTFDSDTLHPSLLLSEDLKTVSFSVVKQPYPAGPQRFTSYFQALSSQSFSKGEHCWILQAEGCPWVLGLCYGGLPRSGTESGIESRTGAWCLM</sequence>
<dbReference type="PROSITE" id="PS50089">
    <property type="entry name" value="ZF_RING_2"/>
    <property type="match status" value="1"/>
</dbReference>
<dbReference type="InterPro" id="IPR001841">
    <property type="entry name" value="Znf_RING"/>
</dbReference>
<comment type="caution">
    <text evidence="7">The sequence shown here is derived from an EMBL/GenBank/DDBJ whole genome shotgun (WGS) entry which is preliminary data.</text>
</comment>
<keyword evidence="3" id="KW-0862">Zinc</keyword>
<dbReference type="PROSITE" id="PS50188">
    <property type="entry name" value="B302_SPRY"/>
    <property type="match status" value="1"/>
</dbReference>
<evidence type="ECO:0000256" key="1">
    <source>
        <dbReference type="ARBA" id="ARBA00022723"/>
    </source>
</evidence>
<dbReference type="SMART" id="SM00589">
    <property type="entry name" value="PRY"/>
    <property type="match status" value="1"/>
</dbReference>
<evidence type="ECO:0000313" key="7">
    <source>
        <dbReference type="EMBL" id="KAF5909331.1"/>
    </source>
</evidence>
<dbReference type="InterPro" id="IPR001870">
    <property type="entry name" value="B30.2/SPRY"/>
</dbReference>
<dbReference type="SUPFAM" id="SSF49899">
    <property type="entry name" value="Concanavalin A-like lectins/glucanases"/>
    <property type="match status" value="1"/>
</dbReference>
<organism evidence="7 8">
    <name type="scientific">Clarias magur</name>
    <name type="common">Asian catfish</name>
    <name type="synonym">Macropteronotus magur</name>
    <dbReference type="NCBI Taxonomy" id="1594786"/>
    <lineage>
        <taxon>Eukaryota</taxon>
        <taxon>Metazoa</taxon>
        <taxon>Chordata</taxon>
        <taxon>Craniata</taxon>
        <taxon>Vertebrata</taxon>
        <taxon>Euteleostomi</taxon>
        <taxon>Actinopterygii</taxon>
        <taxon>Neopterygii</taxon>
        <taxon>Teleostei</taxon>
        <taxon>Ostariophysi</taxon>
        <taxon>Siluriformes</taxon>
        <taxon>Clariidae</taxon>
        <taxon>Clarias</taxon>
    </lineage>
</organism>
<accession>A0A8J4XBC7</accession>
<evidence type="ECO:0000259" key="6">
    <source>
        <dbReference type="PROSITE" id="PS50188"/>
    </source>
</evidence>
<dbReference type="InterPro" id="IPR013083">
    <property type="entry name" value="Znf_RING/FYVE/PHD"/>
</dbReference>
<dbReference type="OrthoDB" id="426657at2759"/>
<dbReference type="Gene3D" id="3.30.40.10">
    <property type="entry name" value="Zinc/RING finger domain, C3HC4 (zinc finger)"/>
    <property type="match status" value="1"/>
</dbReference>
<dbReference type="GO" id="GO:0008270">
    <property type="term" value="F:zinc ion binding"/>
    <property type="evidence" value="ECO:0007669"/>
    <property type="project" value="UniProtKB-KW"/>
</dbReference>
<dbReference type="InterPro" id="IPR043136">
    <property type="entry name" value="B30.2/SPRY_sf"/>
</dbReference>
<dbReference type="SMART" id="SM00184">
    <property type="entry name" value="RING"/>
    <property type="match status" value="1"/>
</dbReference>
<evidence type="ECO:0000256" key="2">
    <source>
        <dbReference type="ARBA" id="ARBA00022771"/>
    </source>
</evidence>
<evidence type="ECO:0000256" key="3">
    <source>
        <dbReference type="ARBA" id="ARBA00022833"/>
    </source>
</evidence>
<dbReference type="AlphaFoldDB" id="A0A8J4XBC7"/>
<keyword evidence="8" id="KW-1185">Reference proteome</keyword>
<reference evidence="7" key="1">
    <citation type="submission" date="2020-07" db="EMBL/GenBank/DDBJ databases">
        <title>Clarias magur genome sequencing, assembly and annotation.</title>
        <authorList>
            <person name="Kushwaha B."/>
            <person name="Kumar R."/>
            <person name="Das P."/>
            <person name="Joshi C.G."/>
            <person name="Kumar D."/>
            <person name="Nagpure N.S."/>
            <person name="Pandey M."/>
            <person name="Agarwal S."/>
            <person name="Srivastava S."/>
            <person name="Singh M."/>
            <person name="Sahoo L."/>
            <person name="Jayasankar P."/>
            <person name="Meher P.K."/>
            <person name="Koringa P.G."/>
            <person name="Iquebal M.A."/>
            <person name="Das S.P."/>
            <person name="Bit A."/>
            <person name="Patnaik S."/>
            <person name="Patel N."/>
            <person name="Shah T.M."/>
            <person name="Hinsu A."/>
            <person name="Jena J.K."/>
        </authorList>
    </citation>
    <scope>NUCLEOTIDE SEQUENCE</scope>
    <source>
        <strain evidence="7">CIFAMagur01</strain>
        <tissue evidence="7">Testis</tissue>
    </source>
</reference>
<dbReference type="Proteomes" id="UP000727407">
    <property type="component" value="Unassembled WGS sequence"/>
</dbReference>
<keyword evidence="2 4" id="KW-0863">Zinc-finger</keyword>
<feature type="domain" description="RING-type" evidence="5">
    <location>
        <begin position="43"/>
        <end position="86"/>
    </location>
</feature>
<dbReference type="SUPFAM" id="SSF57850">
    <property type="entry name" value="RING/U-box"/>
    <property type="match status" value="1"/>
</dbReference>
<dbReference type="InterPro" id="IPR050143">
    <property type="entry name" value="TRIM/RBCC"/>
</dbReference>
<dbReference type="PRINTS" id="PR01407">
    <property type="entry name" value="BUTYPHLNCDUF"/>
</dbReference>
<feature type="domain" description="B30.2/SPRY" evidence="6">
    <location>
        <begin position="330"/>
        <end position="442"/>
    </location>
</feature>
<dbReference type="Pfam" id="PF13765">
    <property type="entry name" value="PRY"/>
    <property type="match status" value="1"/>
</dbReference>
<dbReference type="Pfam" id="PF13445">
    <property type="entry name" value="zf-RING_UBOX"/>
    <property type="match status" value="1"/>
</dbReference>
<dbReference type="InterPro" id="IPR027370">
    <property type="entry name" value="Znf-RING_euk"/>
</dbReference>
<feature type="non-terminal residue" evidence="7">
    <location>
        <position position="1"/>
    </location>
</feature>
<evidence type="ECO:0000256" key="4">
    <source>
        <dbReference type="PROSITE-ProRule" id="PRU00175"/>
    </source>
</evidence>
<dbReference type="InterPro" id="IPR006574">
    <property type="entry name" value="PRY"/>
</dbReference>
<evidence type="ECO:0000259" key="5">
    <source>
        <dbReference type="PROSITE" id="PS50089"/>
    </source>
</evidence>
<dbReference type="EMBL" id="QNUK01000005">
    <property type="protein sequence ID" value="KAF5909331.1"/>
    <property type="molecule type" value="Genomic_DNA"/>
</dbReference>
<dbReference type="InterPro" id="IPR017907">
    <property type="entry name" value="Znf_RING_CS"/>
</dbReference>
<protein>
    <submittedName>
        <fullName evidence="7">E3 ubiquitin-protein ligase TRIM39-like</fullName>
    </submittedName>
</protein>
<dbReference type="InterPro" id="IPR003879">
    <property type="entry name" value="Butyrophylin_SPRY"/>
</dbReference>